<dbReference type="GO" id="GO:0090307">
    <property type="term" value="P:mitotic spindle assembly"/>
    <property type="evidence" value="ECO:0007669"/>
    <property type="project" value="TreeGrafter"/>
</dbReference>
<dbReference type="SMART" id="SM01349">
    <property type="entry name" value="TOG"/>
    <property type="match status" value="2"/>
</dbReference>
<dbReference type="Gene3D" id="1.25.10.10">
    <property type="entry name" value="Leucine-rich Repeat Variant"/>
    <property type="match status" value="2"/>
</dbReference>
<proteinExistence type="inferred from homology"/>
<dbReference type="GO" id="GO:0005881">
    <property type="term" value="C:cytoplasmic microtubule"/>
    <property type="evidence" value="ECO:0007669"/>
    <property type="project" value="TreeGrafter"/>
</dbReference>
<feature type="region of interest" description="Disordered" evidence="8">
    <location>
        <begin position="707"/>
        <end position="758"/>
    </location>
</feature>
<dbReference type="STRING" id="342668.A0A1B8GMR3"/>
<feature type="compositionally biased region" description="Polar residues" evidence="8">
    <location>
        <begin position="515"/>
        <end position="524"/>
    </location>
</feature>
<feature type="compositionally biased region" description="Low complexity" evidence="8">
    <location>
        <begin position="549"/>
        <end position="563"/>
    </location>
</feature>
<feature type="compositionally biased region" description="Basic and acidic residues" evidence="8">
    <location>
        <begin position="707"/>
        <end position="739"/>
    </location>
</feature>
<keyword evidence="5" id="KW-0493">Microtubule</keyword>
<evidence type="ECO:0000259" key="9">
    <source>
        <dbReference type="SMART" id="SM01349"/>
    </source>
</evidence>
<evidence type="ECO:0000256" key="4">
    <source>
        <dbReference type="ARBA" id="ARBA00022618"/>
    </source>
</evidence>
<dbReference type="InterPro" id="IPR016024">
    <property type="entry name" value="ARM-type_fold"/>
</dbReference>
<dbReference type="Pfam" id="PF12348">
    <property type="entry name" value="CLASP_N"/>
    <property type="match status" value="2"/>
</dbReference>
<feature type="compositionally biased region" description="Low complexity" evidence="8">
    <location>
        <begin position="673"/>
        <end position="685"/>
    </location>
</feature>
<feature type="compositionally biased region" description="Low complexity" evidence="8">
    <location>
        <begin position="252"/>
        <end position="261"/>
    </location>
</feature>
<evidence type="ECO:0000256" key="5">
    <source>
        <dbReference type="ARBA" id="ARBA00022701"/>
    </source>
</evidence>
<evidence type="ECO:0000256" key="2">
    <source>
        <dbReference type="ARBA" id="ARBA00009549"/>
    </source>
</evidence>
<dbReference type="InterPro" id="IPR034085">
    <property type="entry name" value="TOG"/>
</dbReference>
<accession>A0A1B8GMR3</accession>
<dbReference type="GO" id="GO:0051301">
    <property type="term" value="P:cell division"/>
    <property type="evidence" value="ECO:0007669"/>
    <property type="project" value="UniProtKB-KW"/>
</dbReference>
<dbReference type="EMBL" id="KV460224">
    <property type="protein sequence ID" value="OBT97123.1"/>
    <property type="molecule type" value="Genomic_DNA"/>
</dbReference>
<sequence>MGEKLTDVAAQALLTLLRSDSSVDSKVASLTTAKSSIKQHNLPDACVPPLFESARLAMVSQHTALVNAGFTTLNHLLTRMTRQEPRAIVRETKATLPLVLERVGDAREKYRGLAGLCLTAFWRVAGPEVERGVREGVLGGRSGRAKEGGMGWIVQMHEEYGLQFRSFVPSLMELLEDADGMVRDCARNTVIELFQNAPNAAKSDLKKQLKAFNVRTTIVSAITSQLSPTGADPDPIDQHTASPNLRSHHSESTTSASSTTARPVTPVIEQRVLEHVEPAYVNTVRELEDTLRDMHPFFEGKESEHNWLKREQSCSKLRKLNAGNAPADFHDAWLVGVKGLLDGILKSVNSLRTSLSKEGCAVVQEIARTAGPGLDPMVEILLQNLIKLCGGTKKIASQAGDATVDIIILHVSYNQRILQHVWLACQDKNVQPRTYAAGWLKTLLKKLANHKSTIEHAGGLDIVEKCVKKGLADPNPGVREKMRGTFWPFAQMWPAKAEAVMSALEPAQLKLLQNDPGNPNSPKKTNPVARPGLAMSKSTGPPKPSLREALLAQKKAAMAAKTLPTRPGSAMSSFSPMRTASAQSNSSTATAQPGRSRPESTTTSHGGLSVAPMRPTKFRPKEPPRPATAGPYSVRQGPAGATATPSTTRPAVRTPSAATVSPKRSAVPRPNTSHSSHASQSSNASPIREKVSVAREANVAREEMVVRESPRVAREEMVAARESPRVSREEALMARESPRPRPQQQTQTQTRDYMSSPSKADEDFTMVIPTLTSLPFSSSAPPPASPPPPTQQKEPAPRLATPAKSVKVYEDPFSSAGDDETTPRPPLPATVLEEVSVNEETFSLPPPPSPPKASTNGLLASPERAKKDVRLLDSGIAKVKAQSLDVHGFRKLQSLIRDSSRDIWGPATPGGEGRFDALLSGLFTYLAGPATALAPEKVQDVKAQILATIRAMLRKDRDAFAARGEEGIAALLAARARYEGRAHIVAGLEVLAQELVGLGDADSVAGTVVRRLEGEEMGVEGCRTLSMGLRMLTGLLEGPGGYVPGEDRAAEMGRLAGRCLESGNSGVRMDGVGMCVALHRGVGEGRFWEVMGGVGGDGKSLITYYIVKRQREAGGV</sequence>
<evidence type="ECO:0000256" key="7">
    <source>
        <dbReference type="ARBA" id="ARBA00024889"/>
    </source>
</evidence>
<feature type="domain" description="TOG" evidence="9">
    <location>
        <begin position="283"/>
        <end position="524"/>
    </location>
</feature>
<feature type="region of interest" description="Disordered" evidence="8">
    <location>
        <begin position="837"/>
        <end position="862"/>
    </location>
</feature>
<comment type="subunit">
    <text evidence="3">Interacts with microtubules.</text>
</comment>
<evidence type="ECO:0000256" key="3">
    <source>
        <dbReference type="ARBA" id="ARBA00011375"/>
    </source>
</evidence>
<dbReference type="GO" id="GO:0005876">
    <property type="term" value="C:spindle microtubule"/>
    <property type="evidence" value="ECO:0007669"/>
    <property type="project" value="TreeGrafter"/>
</dbReference>
<protein>
    <submittedName>
        <fullName evidence="10">Suppressor of tub2 mutation</fullName>
    </submittedName>
</protein>
<evidence type="ECO:0000313" key="11">
    <source>
        <dbReference type="Proteomes" id="UP000091956"/>
    </source>
</evidence>
<name>A0A1B8GMR3_9PEZI</name>
<dbReference type="InterPro" id="IPR011989">
    <property type="entry name" value="ARM-like"/>
</dbReference>
<feature type="region of interest" description="Disordered" evidence="8">
    <location>
        <begin position="511"/>
        <end position="695"/>
    </location>
</feature>
<comment type="function">
    <text evidence="7">Microtubule binding protein that promotes the stabilization of dynamic microtubules. Required for mitotic spindle formation.</text>
</comment>
<dbReference type="SUPFAM" id="SSF48371">
    <property type="entry name" value="ARM repeat"/>
    <property type="match status" value="1"/>
</dbReference>
<dbReference type="PANTHER" id="PTHR21567">
    <property type="entry name" value="CLASP"/>
    <property type="match status" value="1"/>
</dbReference>
<dbReference type="OrthoDB" id="46159at2759"/>
<reference evidence="11" key="2">
    <citation type="journal article" date="2018" name="Nat. Commun.">
        <title>Extreme sensitivity to ultraviolet light in the fungal pathogen causing white-nose syndrome of bats.</title>
        <authorList>
            <person name="Palmer J.M."/>
            <person name="Drees K.P."/>
            <person name="Foster J.T."/>
            <person name="Lindner D.L."/>
        </authorList>
    </citation>
    <scope>NUCLEOTIDE SEQUENCE [LARGE SCALE GENOMIC DNA]</scope>
    <source>
        <strain evidence="11">UAMH 10579</strain>
    </source>
</reference>
<reference evidence="10 11" key="1">
    <citation type="submission" date="2016-03" db="EMBL/GenBank/DDBJ databases">
        <title>Comparative genomics of Pseudogymnoascus destructans, the fungus causing white-nose syndrome of bats.</title>
        <authorList>
            <person name="Palmer J.M."/>
            <person name="Drees K.P."/>
            <person name="Foster J.T."/>
            <person name="Lindner D.L."/>
        </authorList>
    </citation>
    <scope>NUCLEOTIDE SEQUENCE [LARGE SCALE GENOMIC DNA]</scope>
    <source>
        <strain evidence="10 11">UAMH 10579</strain>
    </source>
</reference>
<feature type="compositionally biased region" description="Low complexity" evidence="8">
    <location>
        <begin position="637"/>
        <end position="656"/>
    </location>
</feature>
<gene>
    <name evidence="10" type="primary">STU1</name>
    <name evidence="10" type="ORF">VE01_04797</name>
</gene>
<keyword evidence="6" id="KW-0498">Mitosis</keyword>
<dbReference type="GO" id="GO:0060172">
    <property type="term" value="P:astral microtubule depolymerization"/>
    <property type="evidence" value="ECO:0007669"/>
    <property type="project" value="TreeGrafter"/>
</dbReference>
<evidence type="ECO:0000256" key="1">
    <source>
        <dbReference type="ARBA" id="ARBA00004186"/>
    </source>
</evidence>
<feature type="compositionally biased region" description="Pro residues" evidence="8">
    <location>
        <begin position="780"/>
        <end position="790"/>
    </location>
</feature>
<dbReference type="GeneID" id="28838183"/>
<dbReference type="GO" id="GO:0005815">
    <property type="term" value="C:microtubule organizing center"/>
    <property type="evidence" value="ECO:0007669"/>
    <property type="project" value="TreeGrafter"/>
</dbReference>
<dbReference type="Proteomes" id="UP000091956">
    <property type="component" value="Unassembled WGS sequence"/>
</dbReference>
<keyword evidence="6" id="KW-0131">Cell cycle</keyword>
<evidence type="ECO:0000256" key="6">
    <source>
        <dbReference type="ARBA" id="ARBA00022776"/>
    </source>
</evidence>
<dbReference type="InterPro" id="IPR024395">
    <property type="entry name" value="CLASP_N_dom"/>
</dbReference>
<feature type="compositionally biased region" description="Low complexity" evidence="8">
    <location>
        <begin position="742"/>
        <end position="751"/>
    </location>
</feature>
<dbReference type="PANTHER" id="PTHR21567:SF9">
    <property type="entry name" value="CLIP-ASSOCIATING PROTEIN"/>
    <property type="match status" value="1"/>
</dbReference>
<comment type="subcellular location">
    <subcellularLocation>
        <location evidence="1">Cytoplasm</location>
        <location evidence="1">Cytoskeleton</location>
        <location evidence="1">Spindle</location>
    </subcellularLocation>
</comment>
<feature type="region of interest" description="Disordered" evidence="8">
    <location>
        <begin position="225"/>
        <end position="262"/>
    </location>
</feature>
<feature type="domain" description="TOG" evidence="9">
    <location>
        <begin position="4"/>
        <end position="222"/>
    </location>
</feature>
<evidence type="ECO:0000256" key="8">
    <source>
        <dbReference type="SAM" id="MobiDB-lite"/>
    </source>
</evidence>
<dbReference type="AlphaFoldDB" id="A0A1B8GMR3"/>
<evidence type="ECO:0000313" key="10">
    <source>
        <dbReference type="EMBL" id="OBT97123.1"/>
    </source>
</evidence>
<dbReference type="GO" id="GO:1990023">
    <property type="term" value="C:mitotic spindle midzone"/>
    <property type="evidence" value="ECO:0007669"/>
    <property type="project" value="TreeGrafter"/>
</dbReference>
<comment type="similarity">
    <text evidence="2">Belongs to the CLASP family.</text>
</comment>
<feature type="compositionally biased region" description="Low complexity" evidence="8">
    <location>
        <begin position="579"/>
        <end position="592"/>
    </location>
</feature>
<organism evidence="10 11">
    <name type="scientific">Pseudogymnoascus verrucosus</name>
    <dbReference type="NCBI Taxonomy" id="342668"/>
    <lineage>
        <taxon>Eukaryota</taxon>
        <taxon>Fungi</taxon>
        <taxon>Dikarya</taxon>
        <taxon>Ascomycota</taxon>
        <taxon>Pezizomycotina</taxon>
        <taxon>Leotiomycetes</taxon>
        <taxon>Thelebolales</taxon>
        <taxon>Thelebolaceae</taxon>
        <taxon>Pseudogymnoascus</taxon>
    </lineage>
</organism>
<keyword evidence="4" id="KW-0132">Cell division</keyword>
<dbReference type="RefSeq" id="XP_018130856.1">
    <property type="nucleotide sequence ID" value="XM_018274265.2"/>
</dbReference>
<dbReference type="GO" id="GO:0008017">
    <property type="term" value="F:microtubule binding"/>
    <property type="evidence" value="ECO:0007669"/>
    <property type="project" value="TreeGrafter"/>
</dbReference>
<keyword evidence="11" id="KW-1185">Reference proteome</keyword>
<feature type="region of interest" description="Disordered" evidence="8">
    <location>
        <begin position="773"/>
        <end position="803"/>
    </location>
</feature>